<dbReference type="GO" id="GO:0016491">
    <property type="term" value="F:oxidoreductase activity"/>
    <property type="evidence" value="ECO:0007669"/>
    <property type="project" value="UniProtKB-KW"/>
</dbReference>
<protein>
    <submittedName>
        <fullName evidence="3">Multicopper oxidase mco</fullName>
        <ecNumber evidence="3">1.-.-.-</ecNumber>
    </submittedName>
</protein>
<keyword evidence="1" id="KW-0479">Metal-binding</keyword>
<evidence type="ECO:0000256" key="1">
    <source>
        <dbReference type="ARBA" id="ARBA00022723"/>
    </source>
</evidence>
<dbReference type="Gene3D" id="2.60.40.420">
    <property type="entry name" value="Cupredoxins - blue copper proteins"/>
    <property type="match status" value="1"/>
</dbReference>
<name>A0A644YW89_9ZZZZ</name>
<dbReference type="GO" id="GO:0005507">
    <property type="term" value="F:copper ion binding"/>
    <property type="evidence" value="ECO:0007669"/>
    <property type="project" value="InterPro"/>
</dbReference>
<dbReference type="AlphaFoldDB" id="A0A644YW89"/>
<dbReference type="PROSITE" id="PS00079">
    <property type="entry name" value="MULTICOPPER_OXIDASE1"/>
    <property type="match status" value="1"/>
</dbReference>
<dbReference type="SUPFAM" id="SSF49503">
    <property type="entry name" value="Cupredoxins"/>
    <property type="match status" value="1"/>
</dbReference>
<dbReference type="InterPro" id="IPR002355">
    <property type="entry name" value="Cu_oxidase_Cu_BS"/>
</dbReference>
<reference evidence="3" key="1">
    <citation type="submission" date="2019-08" db="EMBL/GenBank/DDBJ databases">
        <authorList>
            <person name="Kucharzyk K."/>
            <person name="Murdoch R.W."/>
            <person name="Higgins S."/>
            <person name="Loffler F."/>
        </authorList>
    </citation>
    <scope>NUCLEOTIDE SEQUENCE</scope>
</reference>
<dbReference type="EMBL" id="VSSQ01006319">
    <property type="protein sequence ID" value="MPM32288.1"/>
    <property type="molecule type" value="Genomic_DNA"/>
</dbReference>
<dbReference type="InterPro" id="IPR008972">
    <property type="entry name" value="Cupredoxin"/>
</dbReference>
<dbReference type="InterPro" id="IPR011706">
    <property type="entry name" value="Cu-oxidase_C"/>
</dbReference>
<sequence>MGSMVHPFHIHGVQFQVLSRDGAEPPQNEQGWKDTIAVYPGETVRLAVTFPEKGVFMYHCHILEHEDNGMMGQVSVQ</sequence>
<dbReference type="PROSITE" id="PS00080">
    <property type="entry name" value="MULTICOPPER_OXIDASE2"/>
    <property type="match status" value="1"/>
</dbReference>
<comment type="caution">
    <text evidence="3">The sequence shown here is derived from an EMBL/GenBank/DDBJ whole genome shotgun (WGS) entry which is preliminary data.</text>
</comment>
<keyword evidence="3" id="KW-0560">Oxidoreductase</keyword>
<proteinExistence type="predicted"/>
<organism evidence="3">
    <name type="scientific">bioreactor metagenome</name>
    <dbReference type="NCBI Taxonomy" id="1076179"/>
    <lineage>
        <taxon>unclassified sequences</taxon>
        <taxon>metagenomes</taxon>
        <taxon>ecological metagenomes</taxon>
    </lineage>
</organism>
<evidence type="ECO:0000313" key="3">
    <source>
        <dbReference type="EMBL" id="MPM32288.1"/>
    </source>
</evidence>
<feature type="domain" description="Plastocyanin-like" evidence="2">
    <location>
        <begin position="2"/>
        <end position="76"/>
    </location>
</feature>
<evidence type="ECO:0000259" key="2">
    <source>
        <dbReference type="Pfam" id="PF07731"/>
    </source>
</evidence>
<dbReference type="Pfam" id="PF07731">
    <property type="entry name" value="Cu-oxidase_2"/>
    <property type="match status" value="1"/>
</dbReference>
<dbReference type="EC" id="1.-.-.-" evidence="3"/>
<gene>
    <name evidence="3" type="primary">mco_2</name>
    <name evidence="3" type="ORF">SDC9_78850</name>
</gene>
<accession>A0A644YW89</accession>
<dbReference type="InterPro" id="IPR033138">
    <property type="entry name" value="Cu_oxidase_CS"/>
</dbReference>